<accession>A0A7U7GCF9</accession>
<dbReference type="InterPro" id="IPR018639">
    <property type="entry name" value="DUF2062"/>
</dbReference>
<dbReference type="AlphaFoldDB" id="A0A7U7GCF9"/>
<dbReference type="PANTHER" id="PTHR40547:SF1">
    <property type="entry name" value="SLL0298 PROTEIN"/>
    <property type="match status" value="1"/>
</dbReference>
<name>A0A7U7GCF9_9GAMM</name>
<keyword evidence="1" id="KW-0812">Transmembrane</keyword>
<keyword evidence="1" id="KW-0472">Membrane</keyword>
<evidence type="ECO:0000259" key="2">
    <source>
        <dbReference type="Pfam" id="PF09835"/>
    </source>
</evidence>
<gene>
    <name evidence="3" type="ORF">BN874_280012</name>
</gene>
<dbReference type="RefSeq" id="WP_034433686.1">
    <property type="nucleotide sequence ID" value="NZ_CBTK010000201.1"/>
</dbReference>
<dbReference type="EMBL" id="CBTK010000201">
    <property type="protein sequence ID" value="CDH45707.1"/>
    <property type="molecule type" value="Genomic_DNA"/>
</dbReference>
<evidence type="ECO:0000313" key="3">
    <source>
        <dbReference type="EMBL" id="CDH45707.1"/>
    </source>
</evidence>
<evidence type="ECO:0000256" key="1">
    <source>
        <dbReference type="SAM" id="Phobius"/>
    </source>
</evidence>
<protein>
    <recommendedName>
        <fullName evidence="2">DUF2062 domain-containing protein</fullName>
    </recommendedName>
</protein>
<keyword evidence="1" id="KW-1133">Transmembrane helix</keyword>
<reference evidence="3 4" key="1">
    <citation type="journal article" date="2014" name="ISME J.">
        <title>Candidatus Competibacter-lineage genomes retrieved from metagenomes reveal functional metabolic diversity.</title>
        <authorList>
            <person name="McIlroy S.J."/>
            <person name="Albertsen M."/>
            <person name="Andresen E.K."/>
            <person name="Saunders A.M."/>
            <person name="Kristiansen R."/>
            <person name="Stokholm-Bjerregaard M."/>
            <person name="Nielsen K.L."/>
            <person name="Nielsen P.H."/>
        </authorList>
    </citation>
    <scope>NUCLEOTIDE SEQUENCE [LARGE SCALE GENOMIC DNA]</scope>
    <source>
        <strain evidence="3 4">Run_B_J11</strain>
    </source>
</reference>
<proteinExistence type="predicted"/>
<organism evidence="3 4">
    <name type="scientific">Candidatus Contendobacter odensis Run_B_J11</name>
    <dbReference type="NCBI Taxonomy" id="1400861"/>
    <lineage>
        <taxon>Bacteria</taxon>
        <taxon>Pseudomonadati</taxon>
        <taxon>Pseudomonadota</taxon>
        <taxon>Gammaproteobacteria</taxon>
        <taxon>Candidatus Competibacteraceae</taxon>
        <taxon>Candidatus Contendibacter</taxon>
    </lineage>
</organism>
<sequence length="173" mass="19897">MKRFLQRHLPDPQQLRSHQSLRFLGGLLHDPRLWHFSRRCTVNGLAAGAFYAFVPFPWQMLLAAITAIWLRFNLPVAVAMVWISNPLTIPPIAYANYRFGSWLLDKPPADWAFEPSLDWLLQKAGEFGPPLLVGSMATAVVAGLLTFVVAHLIWRWHIITKFRRRRRIISSSI</sequence>
<feature type="transmembrane region" description="Helical" evidence="1">
    <location>
        <begin position="131"/>
        <end position="154"/>
    </location>
</feature>
<keyword evidence="4" id="KW-1185">Reference proteome</keyword>
<comment type="caution">
    <text evidence="3">The sequence shown here is derived from an EMBL/GenBank/DDBJ whole genome shotgun (WGS) entry which is preliminary data.</text>
</comment>
<evidence type="ECO:0000313" key="4">
    <source>
        <dbReference type="Proteomes" id="UP000019184"/>
    </source>
</evidence>
<feature type="domain" description="DUF2062" evidence="2">
    <location>
        <begin position="21"/>
        <end position="160"/>
    </location>
</feature>
<feature type="transmembrane region" description="Helical" evidence="1">
    <location>
        <begin position="42"/>
        <end position="70"/>
    </location>
</feature>
<dbReference type="Pfam" id="PF09835">
    <property type="entry name" value="DUF2062"/>
    <property type="match status" value="1"/>
</dbReference>
<dbReference type="PANTHER" id="PTHR40547">
    <property type="entry name" value="SLL0298 PROTEIN"/>
    <property type="match status" value="1"/>
</dbReference>
<dbReference type="Proteomes" id="UP000019184">
    <property type="component" value="Unassembled WGS sequence"/>
</dbReference>